<reference evidence="1" key="1">
    <citation type="submission" date="2014-11" db="EMBL/GenBank/DDBJ databases">
        <authorList>
            <person name="Amaro Gonzalez C."/>
        </authorList>
    </citation>
    <scope>NUCLEOTIDE SEQUENCE</scope>
</reference>
<reference evidence="1" key="2">
    <citation type="journal article" date="2015" name="Fish Shellfish Immunol.">
        <title>Early steps in the European eel (Anguilla anguilla)-Vibrio vulnificus interaction in the gills: Role of the RtxA13 toxin.</title>
        <authorList>
            <person name="Callol A."/>
            <person name="Pajuelo D."/>
            <person name="Ebbesson L."/>
            <person name="Teles M."/>
            <person name="MacKenzie S."/>
            <person name="Amaro C."/>
        </authorList>
    </citation>
    <scope>NUCLEOTIDE SEQUENCE</scope>
</reference>
<evidence type="ECO:0000313" key="1">
    <source>
        <dbReference type="EMBL" id="JAH44713.1"/>
    </source>
</evidence>
<dbReference type="AlphaFoldDB" id="A0A0E9SVX6"/>
<accession>A0A0E9SVX6</accession>
<proteinExistence type="predicted"/>
<dbReference type="EMBL" id="GBXM01063864">
    <property type="protein sequence ID" value="JAH44713.1"/>
    <property type="molecule type" value="Transcribed_RNA"/>
</dbReference>
<organism evidence="1">
    <name type="scientific">Anguilla anguilla</name>
    <name type="common">European freshwater eel</name>
    <name type="synonym">Muraena anguilla</name>
    <dbReference type="NCBI Taxonomy" id="7936"/>
    <lineage>
        <taxon>Eukaryota</taxon>
        <taxon>Metazoa</taxon>
        <taxon>Chordata</taxon>
        <taxon>Craniata</taxon>
        <taxon>Vertebrata</taxon>
        <taxon>Euteleostomi</taxon>
        <taxon>Actinopterygii</taxon>
        <taxon>Neopterygii</taxon>
        <taxon>Teleostei</taxon>
        <taxon>Anguilliformes</taxon>
        <taxon>Anguillidae</taxon>
        <taxon>Anguilla</taxon>
    </lineage>
</organism>
<name>A0A0E9SVX6_ANGAN</name>
<sequence>MLHSYSWSSNGGNLCMHEYITYSCTHTCTPRFFGSYCPRSTHVHFHINI</sequence>
<protein>
    <submittedName>
        <fullName evidence="1">Uncharacterized protein</fullName>
    </submittedName>
</protein>